<dbReference type="Gene3D" id="3.40.390.10">
    <property type="entry name" value="Collagenase (Catalytic Domain)"/>
    <property type="match status" value="1"/>
</dbReference>
<dbReference type="RefSeq" id="WP_160644796.1">
    <property type="nucleotide sequence ID" value="NZ_SIJB01000009.1"/>
</dbReference>
<evidence type="ECO:0000313" key="7">
    <source>
        <dbReference type="EMBL" id="NBI28135.1"/>
    </source>
</evidence>
<keyword evidence="8" id="KW-1185">Reference proteome</keyword>
<evidence type="ECO:0000256" key="3">
    <source>
        <dbReference type="ARBA" id="ARBA00022801"/>
    </source>
</evidence>
<evidence type="ECO:0000313" key="8">
    <source>
        <dbReference type="Proteomes" id="UP000448943"/>
    </source>
</evidence>
<sequence length="305" mass="34442">MATPLAGWKYATKDIEYSTGGDSSQYWIEAAKRWNAVTNVNLSEVNNASFTAGEVDNAEVDWDGITHTTYRDSDGVVISNECFLNTAYTSSYDDNTINGISTHEFGHAIGLAHNDSTPSVMYPNTPGRNYLTPQDDDIIAVDSLYPDSNLSITEKQLVSSHSSWANDYSNAQSLLNDADLIVEGEVIREIGTVKKGKHLHDYYTVAKIKIDSIFKGDQCLKNKEIHVHQMGGEDECKVVKNDETTHLIEGDKVFIFLRQCSDEFYPLNEDESIYLLNQDSEYIHLKSKKTFSMMELYRRFSCHKK</sequence>
<keyword evidence="1 7" id="KW-0645">Protease</keyword>
<dbReference type="InterPro" id="IPR001818">
    <property type="entry name" value="Pept_M10_metallopeptidase"/>
</dbReference>
<dbReference type="OrthoDB" id="2942003at2"/>
<feature type="domain" description="Peptidase metallopeptidase" evidence="6">
    <location>
        <begin position="4"/>
        <end position="147"/>
    </location>
</feature>
<name>A0A6N9PZV2_9BACL</name>
<dbReference type="PANTHER" id="PTHR10201:SF323">
    <property type="entry name" value="MATRIX METALLOPROTEINASE-21"/>
    <property type="match status" value="1"/>
</dbReference>
<dbReference type="SMART" id="SM00235">
    <property type="entry name" value="ZnMc"/>
    <property type="match status" value="1"/>
</dbReference>
<evidence type="ECO:0000256" key="4">
    <source>
        <dbReference type="ARBA" id="ARBA00022833"/>
    </source>
</evidence>
<comment type="caution">
    <text evidence="7">The sequence shown here is derived from an EMBL/GenBank/DDBJ whole genome shotgun (WGS) entry which is preliminary data.</text>
</comment>
<dbReference type="PRINTS" id="PR00138">
    <property type="entry name" value="MATRIXIN"/>
</dbReference>
<proteinExistence type="predicted"/>
<dbReference type="GO" id="GO:0008270">
    <property type="term" value="F:zinc ion binding"/>
    <property type="evidence" value="ECO:0007669"/>
    <property type="project" value="InterPro"/>
</dbReference>
<accession>A0A6N9PZV2</accession>
<dbReference type="Proteomes" id="UP000448943">
    <property type="component" value="Unassembled WGS sequence"/>
</dbReference>
<evidence type="ECO:0000256" key="5">
    <source>
        <dbReference type="ARBA" id="ARBA00023049"/>
    </source>
</evidence>
<dbReference type="GO" id="GO:0004222">
    <property type="term" value="F:metalloendopeptidase activity"/>
    <property type="evidence" value="ECO:0007669"/>
    <property type="project" value="InterPro"/>
</dbReference>
<dbReference type="InterPro" id="IPR021190">
    <property type="entry name" value="Pept_M10A"/>
</dbReference>
<evidence type="ECO:0000256" key="2">
    <source>
        <dbReference type="ARBA" id="ARBA00022723"/>
    </source>
</evidence>
<dbReference type="InterPro" id="IPR024079">
    <property type="entry name" value="MetalloPept_cat_dom_sf"/>
</dbReference>
<keyword evidence="2" id="KW-0479">Metal-binding</keyword>
<gene>
    <name evidence="7" type="ORF">ERL59_04080</name>
</gene>
<keyword evidence="5 7" id="KW-0482">Metalloprotease</keyword>
<dbReference type="InterPro" id="IPR006026">
    <property type="entry name" value="Peptidase_Metallo"/>
</dbReference>
<dbReference type="AlphaFoldDB" id="A0A6N9PZV2"/>
<reference evidence="7 8" key="1">
    <citation type="submission" date="2019-01" db="EMBL/GenBank/DDBJ databases">
        <title>Chengkuizengella sp. nov., isolated from deep-sea sediment of East Pacific Ocean.</title>
        <authorList>
            <person name="Yang J."/>
            <person name="Lai Q."/>
            <person name="Shao Z."/>
        </authorList>
    </citation>
    <scope>NUCLEOTIDE SEQUENCE [LARGE SCALE GENOMIC DNA]</scope>
    <source>
        <strain evidence="7 8">YPA3-1-1</strain>
    </source>
</reference>
<organism evidence="7 8">
    <name type="scientific">Chengkuizengella marina</name>
    <dbReference type="NCBI Taxonomy" id="2507566"/>
    <lineage>
        <taxon>Bacteria</taxon>
        <taxon>Bacillati</taxon>
        <taxon>Bacillota</taxon>
        <taxon>Bacilli</taxon>
        <taxon>Bacillales</taxon>
        <taxon>Paenibacillaceae</taxon>
        <taxon>Chengkuizengella</taxon>
    </lineage>
</organism>
<dbReference type="Pfam" id="PF00413">
    <property type="entry name" value="Peptidase_M10"/>
    <property type="match status" value="1"/>
</dbReference>
<dbReference type="SUPFAM" id="SSF55486">
    <property type="entry name" value="Metalloproteases ('zincins'), catalytic domain"/>
    <property type="match status" value="1"/>
</dbReference>
<dbReference type="GO" id="GO:0006508">
    <property type="term" value="P:proteolysis"/>
    <property type="evidence" value="ECO:0007669"/>
    <property type="project" value="UniProtKB-KW"/>
</dbReference>
<evidence type="ECO:0000259" key="6">
    <source>
        <dbReference type="SMART" id="SM00235"/>
    </source>
</evidence>
<evidence type="ECO:0000256" key="1">
    <source>
        <dbReference type="ARBA" id="ARBA00022670"/>
    </source>
</evidence>
<dbReference type="GO" id="GO:0031012">
    <property type="term" value="C:extracellular matrix"/>
    <property type="evidence" value="ECO:0007669"/>
    <property type="project" value="InterPro"/>
</dbReference>
<keyword evidence="4" id="KW-0862">Zinc</keyword>
<protein>
    <submittedName>
        <fullName evidence="7">Matrixin family metalloprotease</fullName>
    </submittedName>
</protein>
<dbReference type="PANTHER" id="PTHR10201">
    <property type="entry name" value="MATRIX METALLOPROTEINASE"/>
    <property type="match status" value="1"/>
</dbReference>
<keyword evidence="3" id="KW-0378">Hydrolase</keyword>
<dbReference type="EMBL" id="SIJB01000009">
    <property type="protein sequence ID" value="NBI28135.1"/>
    <property type="molecule type" value="Genomic_DNA"/>
</dbReference>